<sequence length="242" mass="23796">MNMIRIEWKTALVPLALLVSTLTLAQVPSVPAGATIPPVKSPASGAINDPSQTPPGQLKDTLFTAGTASTDSASALPEAQLDKAVDALNKGDKAASAQALQAGIAGIEAEVQQKPTSFKDKVLAQVGKLKTLLPLIAGGGLSGNVLQKAVGLAKLASGANRLEGLLSAGSLIGNASKLTSGLSGLGSAMSVLGGKQSAGQSLISTAMAGVSKLSGGGALAKAAEPAVKSQLGSVLNFVKGAL</sequence>
<accession>A0ABR6W3U3</accession>
<dbReference type="EMBL" id="VFIA01000008">
    <property type="protein sequence ID" value="MBC3791132.1"/>
    <property type="molecule type" value="Genomic_DNA"/>
</dbReference>
<keyword evidence="4" id="KW-1185">Reference proteome</keyword>
<organism evidence="3 4">
    <name type="scientific">Spirosoma utsteinense</name>
    <dbReference type="NCBI Taxonomy" id="2585773"/>
    <lineage>
        <taxon>Bacteria</taxon>
        <taxon>Pseudomonadati</taxon>
        <taxon>Bacteroidota</taxon>
        <taxon>Cytophagia</taxon>
        <taxon>Cytophagales</taxon>
        <taxon>Cytophagaceae</taxon>
        <taxon>Spirosoma</taxon>
    </lineage>
</organism>
<feature type="region of interest" description="Disordered" evidence="1">
    <location>
        <begin position="41"/>
        <end position="62"/>
    </location>
</feature>
<evidence type="ECO:0000256" key="1">
    <source>
        <dbReference type="SAM" id="MobiDB-lite"/>
    </source>
</evidence>
<proteinExistence type="predicted"/>
<dbReference type="RefSeq" id="WP_186736939.1">
    <property type="nucleotide sequence ID" value="NZ_VFIA01000008.1"/>
</dbReference>
<name>A0ABR6W3U3_9BACT</name>
<protein>
    <recommendedName>
        <fullName evidence="5">DUF2780 domain-containing protein</fullName>
    </recommendedName>
</protein>
<feature type="signal peptide" evidence="2">
    <location>
        <begin position="1"/>
        <end position="25"/>
    </location>
</feature>
<keyword evidence="2" id="KW-0732">Signal</keyword>
<evidence type="ECO:0000313" key="3">
    <source>
        <dbReference type="EMBL" id="MBC3791132.1"/>
    </source>
</evidence>
<feature type="chain" id="PRO_5046107676" description="DUF2780 domain-containing protein" evidence="2">
    <location>
        <begin position="26"/>
        <end position="242"/>
    </location>
</feature>
<gene>
    <name evidence="3" type="ORF">FH603_1630</name>
</gene>
<reference evidence="3 4" key="1">
    <citation type="submission" date="2019-06" db="EMBL/GenBank/DDBJ databases">
        <title>Spirosoma utsteinense sp. nov. isolated from Antarctic ice-free soils.</title>
        <authorList>
            <person name="Tahon G."/>
        </authorList>
    </citation>
    <scope>NUCLEOTIDE SEQUENCE [LARGE SCALE GENOMIC DNA]</scope>
    <source>
        <strain evidence="3 4">LMG 31447</strain>
    </source>
</reference>
<comment type="caution">
    <text evidence="3">The sequence shown here is derived from an EMBL/GenBank/DDBJ whole genome shotgun (WGS) entry which is preliminary data.</text>
</comment>
<evidence type="ECO:0008006" key="5">
    <source>
        <dbReference type="Google" id="ProtNLM"/>
    </source>
</evidence>
<dbReference type="Proteomes" id="UP000700732">
    <property type="component" value="Unassembled WGS sequence"/>
</dbReference>
<evidence type="ECO:0000256" key="2">
    <source>
        <dbReference type="SAM" id="SignalP"/>
    </source>
</evidence>
<evidence type="ECO:0000313" key="4">
    <source>
        <dbReference type="Proteomes" id="UP000700732"/>
    </source>
</evidence>